<dbReference type="EMBL" id="ML220120">
    <property type="protein sequence ID" value="TGZ81316.1"/>
    <property type="molecule type" value="Genomic_DNA"/>
</dbReference>
<dbReference type="SUPFAM" id="SSF144232">
    <property type="entry name" value="HIT/MYND zinc finger-like"/>
    <property type="match status" value="1"/>
</dbReference>
<evidence type="ECO:0000256" key="2">
    <source>
        <dbReference type="ARBA" id="ARBA00022771"/>
    </source>
</evidence>
<evidence type="ECO:0000256" key="5">
    <source>
        <dbReference type="SAM" id="MobiDB-lite"/>
    </source>
</evidence>
<evidence type="ECO:0000313" key="7">
    <source>
        <dbReference type="EMBL" id="TGZ81316.1"/>
    </source>
</evidence>
<dbReference type="AlphaFoldDB" id="A0A4S2MXL0"/>
<name>A0A4S2MXL0_9PEZI</name>
<evidence type="ECO:0000313" key="8">
    <source>
        <dbReference type="Proteomes" id="UP000298138"/>
    </source>
</evidence>
<dbReference type="GO" id="GO:0008270">
    <property type="term" value="F:zinc ion binding"/>
    <property type="evidence" value="ECO:0007669"/>
    <property type="project" value="UniProtKB-KW"/>
</dbReference>
<keyword evidence="3" id="KW-0862">Zinc</keyword>
<protein>
    <recommendedName>
        <fullName evidence="6">MYND-type domain-containing protein</fullName>
    </recommendedName>
</protein>
<accession>A0A4S2MXL0</accession>
<feature type="region of interest" description="Disordered" evidence="5">
    <location>
        <begin position="1"/>
        <end position="22"/>
    </location>
</feature>
<dbReference type="PROSITE" id="PS50865">
    <property type="entry name" value="ZF_MYND_2"/>
    <property type="match status" value="1"/>
</dbReference>
<evidence type="ECO:0000259" key="6">
    <source>
        <dbReference type="PROSITE" id="PS50865"/>
    </source>
</evidence>
<gene>
    <name evidence="7" type="ORF">EX30DRAFT_364003</name>
</gene>
<dbReference type="OrthoDB" id="432970at2759"/>
<dbReference type="Proteomes" id="UP000298138">
    <property type="component" value="Unassembled WGS sequence"/>
</dbReference>
<dbReference type="InterPro" id="IPR002893">
    <property type="entry name" value="Znf_MYND"/>
</dbReference>
<evidence type="ECO:0000256" key="1">
    <source>
        <dbReference type="ARBA" id="ARBA00022723"/>
    </source>
</evidence>
<dbReference type="STRING" id="341454.A0A4S2MXL0"/>
<sequence>MTADEQPQPTGPIPRSQIPTQPTASQLRAINEISRILNRSNPDLKTIDILLNRAVGGNIACLEPLRAALTKPNLPASTRLPIFLKALPLAETAIQRVYGTTYRQNPAIHGHFWRLTESQGYIRLLLELVTVANDAKDYKVALSTAQTILEANHGDNNGIRDRIPLFLLHLNRPLEALNFCLSWLDTAHDGYDSLRYCPKGGFGDLKRYKKTDFDPTKPLQTAKVQNLGHASLIFSAALSAYRVFGDCTLSKSWLREAHNANSHVIPILVLPSSDWPKKTNQNPRGLGSEPEARDYVFFAGDLWEGEPRQWVVDVAKEVERRECARRECRKVEPEKGRYKMCGGCHATWYCGQECQVADWKLGGHKRRCKEEKNIREITASLSRRVWGLRSSVGSSLRVIACAAERMWTAKLD</sequence>
<dbReference type="InParanoid" id="A0A4S2MXL0"/>
<evidence type="ECO:0000256" key="3">
    <source>
        <dbReference type="ARBA" id="ARBA00022833"/>
    </source>
</evidence>
<keyword evidence="2 4" id="KW-0863">Zinc-finger</keyword>
<evidence type="ECO:0000256" key="4">
    <source>
        <dbReference type="PROSITE-ProRule" id="PRU00134"/>
    </source>
</evidence>
<reference evidence="7 8" key="1">
    <citation type="submission" date="2019-04" db="EMBL/GenBank/DDBJ databases">
        <title>Comparative genomics and transcriptomics to analyze fruiting body development in filamentous ascomycetes.</title>
        <authorList>
            <consortium name="DOE Joint Genome Institute"/>
            <person name="Lutkenhaus R."/>
            <person name="Traeger S."/>
            <person name="Breuer J."/>
            <person name="Kuo A."/>
            <person name="Lipzen A."/>
            <person name="Pangilinan J."/>
            <person name="Dilworth D."/>
            <person name="Sandor L."/>
            <person name="Poggeler S."/>
            <person name="Barry K."/>
            <person name="Grigoriev I.V."/>
            <person name="Nowrousian M."/>
        </authorList>
    </citation>
    <scope>NUCLEOTIDE SEQUENCE [LARGE SCALE GENOMIC DNA]</scope>
    <source>
        <strain evidence="7 8">CBS 389.68</strain>
    </source>
</reference>
<proteinExistence type="predicted"/>
<feature type="domain" description="MYND-type" evidence="6">
    <location>
        <begin position="325"/>
        <end position="368"/>
    </location>
</feature>
<keyword evidence="8" id="KW-1185">Reference proteome</keyword>
<keyword evidence="1" id="KW-0479">Metal-binding</keyword>
<dbReference type="Gene3D" id="6.10.140.2220">
    <property type="match status" value="1"/>
</dbReference>
<dbReference type="Pfam" id="PF01753">
    <property type="entry name" value="zf-MYND"/>
    <property type="match status" value="1"/>
</dbReference>
<organism evidence="7 8">
    <name type="scientific">Ascodesmis nigricans</name>
    <dbReference type="NCBI Taxonomy" id="341454"/>
    <lineage>
        <taxon>Eukaryota</taxon>
        <taxon>Fungi</taxon>
        <taxon>Dikarya</taxon>
        <taxon>Ascomycota</taxon>
        <taxon>Pezizomycotina</taxon>
        <taxon>Pezizomycetes</taxon>
        <taxon>Pezizales</taxon>
        <taxon>Ascodesmidaceae</taxon>
        <taxon>Ascodesmis</taxon>
    </lineage>
</organism>